<dbReference type="InterPro" id="IPR036388">
    <property type="entry name" value="WH-like_DNA-bd_sf"/>
</dbReference>
<evidence type="ECO:0000256" key="1">
    <source>
        <dbReference type="ARBA" id="ARBA00006525"/>
    </source>
</evidence>
<protein>
    <submittedName>
        <fullName evidence="4">DNA-protecting protein DprA</fullName>
    </submittedName>
</protein>
<dbReference type="InterPro" id="IPR057666">
    <property type="entry name" value="DrpA_SLOG"/>
</dbReference>
<name>A0A839HEM5_9GAMM</name>
<evidence type="ECO:0000259" key="3">
    <source>
        <dbReference type="Pfam" id="PF17782"/>
    </source>
</evidence>
<keyword evidence="5" id="KW-1185">Reference proteome</keyword>
<accession>A0A839HEM5</accession>
<dbReference type="Gene3D" id="1.10.10.10">
    <property type="entry name" value="Winged helix-like DNA-binding domain superfamily/Winged helix DNA-binding domain"/>
    <property type="match status" value="1"/>
</dbReference>
<dbReference type="RefSeq" id="WP_182584550.1">
    <property type="nucleotide sequence ID" value="NZ_JABVCQ010000029.1"/>
</dbReference>
<sequence length="384" mass="40909">MTTAIDPAANRELHALLALLQIPGLGPLRIDRLITHTGSAVAALDADQTACQACGLSAAIGTALQQPDWHGVERIVQWATRPQAWIMTRYDARYPPLLREIHAPPPVLFGVGDPDALREPQLAMVGTRNPTPSAVETTYAFARHLAGLGIVIASGLAQGIDTAAHQGALRGGKTIAVLGTGPDRIYPKSNHALAHQIVEHGGALVSEFLPGTGPQREHFPRRNRLISGLSLGTFVTEAGVQSGALITARYAVEQGREVFALPGSIHNPLARGCHALIRDGAKLIDCIEQLLDELLPQLNRALLPIDLTPPSDALDTVTATTAPSLIELPAAERQLLDLLDNSPTAPDELIQRSGWAADAVISTLLLLELRGHVLSHPGGRYSRR</sequence>
<dbReference type="Pfam" id="PF02481">
    <property type="entry name" value="DNA_processg_A"/>
    <property type="match status" value="1"/>
</dbReference>
<dbReference type="SUPFAM" id="SSF102405">
    <property type="entry name" value="MCP/YpsA-like"/>
    <property type="match status" value="1"/>
</dbReference>
<gene>
    <name evidence="4" type="primary">dprA</name>
    <name evidence="4" type="ORF">HUK38_11920</name>
</gene>
<reference evidence="4 5" key="1">
    <citation type="journal article" date="2020" name="Arch. Microbiol.">
        <title>The genome sequence of the giant phototrophic gammaproteobacterium Thiospirillum jenense gives insight into its physiological properties and phylogenetic relationships.</title>
        <authorList>
            <person name="Imhoff J.F."/>
            <person name="Meyer T.E."/>
            <person name="Kyndt J.A."/>
        </authorList>
    </citation>
    <scope>NUCLEOTIDE SEQUENCE [LARGE SCALE GENOMIC DNA]</scope>
    <source>
        <strain evidence="4 5">DSM 216</strain>
    </source>
</reference>
<dbReference type="PANTHER" id="PTHR43022">
    <property type="entry name" value="PROTEIN SMF"/>
    <property type="match status" value="1"/>
</dbReference>
<dbReference type="Gene3D" id="3.40.50.450">
    <property type="match status" value="1"/>
</dbReference>
<comment type="similarity">
    <text evidence="1">Belongs to the DprA/Smf family.</text>
</comment>
<dbReference type="Pfam" id="PF17782">
    <property type="entry name" value="WHD_DprA"/>
    <property type="match status" value="1"/>
</dbReference>
<dbReference type="InterPro" id="IPR003488">
    <property type="entry name" value="DprA"/>
</dbReference>
<feature type="domain" description="DprA winged helix" evidence="3">
    <location>
        <begin position="320"/>
        <end position="379"/>
    </location>
</feature>
<dbReference type="InterPro" id="IPR041614">
    <property type="entry name" value="DprA_WH"/>
</dbReference>
<dbReference type="AlphaFoldDB" id="A0A839HEM5"/>
<dbReference type="Proteomes" id="UP000548632">
    <property type="component" value="Unassembled WGS sequence"/>
</dbReference>
<comment type="caution">
    <text evidence="4">The sequence shown here is derived from an EMBL/GenBank/DDBJ whole genome shotgun (WGS) entry which is preliminary data.</text>
</comment>
<dbReference type="PANTHER" id="PTHR43022:SF1">
    <property type="entry name" value="PROTEIN SMF"/>
    <property type="match status" value="1"/>
</dbReference>
<dbReference type="NCBIfam" id="TIGR00732">
    <property type="entry name" value="dprA"/>
    <property type="match status" value="1"/>
</dbReference>
<organism evidence="4 5">
    <name type="scientific">Thiospirillum jenense</name>
    <dbReference type="NCBI Taxonomy" id="1653858"/>
    <lineage>
        <taxon>Bacteria</taxon>
        <taxon>Pseudomonadati</taxon>
        <taxon>Pseudomonadota</taxon>
        <taxon>Gammaproteobacteria</taxon>
        <taxon>Chromatiales</taxon>
        <taxon>Chromatiaceae</taxon>
        <taxon>Thiospirillum</taxon>
    </lineage>
</organism>
<evidence type="ECO:0000259" key="2">
    <source>
        <dbReference type="Pfam" id="PF02481"/>
    </source>
</evidence>
<evidence type="ECO:0000313" key="4">
    <source>
        <dbReference type="EMBL" id="MBB1126924.1"/>
    </source>
</evidence>
<dbReference type="EMBL" id="JABVCQ010000029">
    <property type="protein sequence ID" value="MBB1126924.1"/>
    <property type="molecule type" value="Genomic_DNA"/>
</dbReference>
<feature type="domain" description="Smf/DprA SLOG" evidence="2">
    <location>
        <begin position="86"/>
        <end position="294"/>
    </location>
</feature>
<dbReference type="GO" id="GO:0009294">
    <property type="term" value="P:DNA-mediated transformation"/>
    <property type="evidence" value="ECO:0007669"/>
    <property type="project" value="InterPro"/>
</dbReference>
<evidence type="ECO:0000313" key="5">
    <source>
        <dbReference type="Proteomes" id="UP000548632"/>
    </source>
</evidence>
<proteinExistence type="inferred from homology"/>